<evidence type="ECO:0000313" key="3">
    <source>
        <dbReference type="Proteomes" id="UP000503222"/>
    </source>
</evidence>
<dbReference type="Proteomes" id="UP000503222">
    <property type="component" value="Chromosome"/>
</dbReference>
<evidence type="ECO:0000313" key="2">
    <source>
        <dbReference type="EMBL" id="QIK78265.1"/>
    </source>
</evidence>
<proteinExistence type="predicted"/>
<sequence length="98" mass="11148">MRPFRTLLTAVLAAGLLTTPALAQRKREQDRAFEGARRGRVLPLPELRERVMPMVGRDATPLSPEISGRTYRMKFMRGGRVIWVDVDADTGRVIRRSE</sequence>
<protein>
    <recommendedName>
        <fullName evidence="4">PepSY domain-containing protein</fullName>
    </recommendedName>
</protein>
<accession>A0A6G7YNE3</accession>
<organism evidence="2 3">
    <name type="scientific">Sphingomonas piscis</name>
    <dbReference type="NCBI Taxonomy" id="2714943"/>
    <lineage>
        <taxon>Bacteria</taxon>
        <taxon>Pseudomonadati</taxon>
        <taxon>Pseudomonadota</taxon>
        <taxon>Alphaproteobacteria</taxon>
        <taxon>Sphingomonadales</taxon>
        <taxon>Sphingomonadaceae</taxon>
        <taxon>Sphingomonas</taxon>
    </lineage>
</organism>
<keyword evidence="1" id="KW-0732">Signal</keyword>
<dbReference type="AlphaFoldDB" id="A0A6G7YNE3"/>
<name>A0A6G7YNE3_9SPHN</name>
<dbReference type="EMBL" id="CP049869">
    <property type="protein sequence ID" value="QIK78265.1"/>
    <property type="molecule type" value="Genomic_DNA"/>
</dbReference>
<gene>
    <name evidence="2" type="ORF">G7077_04450</name>
</gene>
<evidence type="ECO:0008006" key="4">
    <source>
        <dbReference type="Google" id="ProtNLM"/>
    </source>
</evidence>
<reference evidence="2 3" key="1">
    <citation type="submission" date="2020-03" db="EMBL/GenBank/DDBJ databases">
        <title>Sphingomonas sp. nov., isolated from fish.</title>
        <authorList>
            <person name="Hyun D.-W."/>
            <person name="Bae J.-W."/>
        </authorList>
    </citation>
    <scope>NUCLEOTIDE SEQUENCE [LARGE SCALE GENOMIC DNA]</scope>
    <source>
        <strain evidence="2 3">HDW15B</strain>
    </source>
</reference>
<dbReference type="RefSeq" id="WP_166410658.1">
    <property type="nucleotide sequence ID" value="NZ_CP049869.1"/>
</dbReference>
<evidence type="ECO:0000256" key="1">
    <source>
        <dbReference type="SAM" id="SignalP"/>
    </source>
</evidence>
<feature type="chain" id="PRO_5026030727" description="PepSY domain-containing protein" evidence="1">
    <location>
        <begin position="24"/>
        <end position="98"/>
    </location>
</feature>
<dbReference type="KEGG" id="spii:G7077_04450"/>
<feature type="signal peptide" evidence="1">
    <location>
        <begin position="1"/>
        <end position="23"/>
    </location>
</feature>
<keyword evidence="3" id="KW-1185">Reference proteome</keyword>